<sequence length="515" mass="54123">MQIKSNTLVKVIVPSVLAIGALIGVKSCQSDSTQTQNAADTATTTLGLSPDELKALGVAGDTPQDTLRTLVGSLNQVRSDLGRLSQQNEDLKKQNEALTRRSTDVSGQVNEAVSGVQQSYDTQQKRLQDEQLRLQNKIQELTDKLANTMSNPGGHISGGSNYQDASGHGDIPLGLGLDGMGSGTSGTSSQSQGADGLIWVQPKDQKPTDPNKVSSSGMPALPQFPTSFLNDNELTRQKAAYEQQVKGYSNEKNEVTAEPVYTLPENSTLIGSRAMTALLGRVPINGTVTDPYPFKVLIGKDNLTANGIDLPDVEGAIVSGSASGDWTLSCVRGQVNSITFVFADGTVRTLPRSDANGNSNSNNGGNNQGESSTSGGIGWISDEAGIPCIGGERKSNASTYLPTIFALSAGSGAAGALSQNQQTTQTNGYGGMTSSLTGDAGQAVLGKALAGGLNETTDWVKQRYGQTFDAIYVPPGMRLAVHITRQLAIDYEDKGRKVRYDFSLPADGSNQRGLD</sequence>
<comment type="caution">
    <text evidence="3">The sequence shown here is derived from an EMBL/GenBank/DDBJ whole genome shotgun (WGS) entry which is preliminary data.</text>
</comment>
<feature type="region of interest" description="Disordered" evidence="2">
    <location>
        <begin position="150"/>
        <end position="170"/>
    </location>
</feature>
<evidence type="ECO:0000256" key="2">
    <source>
        <dbReference type="SAM" id="MobiDB-lite"/>
    </source>
</evidence>
<accession>A0A0M2F7L6</accession>
<keyword evidence="1" id="KW-0175">Coiled coil</keyword>
<dbReference type="AlphaFoldDB" id="A0A0M2F7L6"/>
<feature type="compositionally biased region" description="Low complexity" evidence="2">
    <location>
        <begin position="356"/>
        <end position="374"/>
    </location>
</feature>
<organism evidence="3 4">
    <name type="scientific">Pectobacterium brasiliense</name>
    <dbReference type="NCBI Taxonomy" id="180957"/>
    <lineage>
        <taxon>Bacteria</taxon>
        <taxon>Pseudomonadati</taxon>
        <taxon>Pseudomonadota</taxon>
        <taxon>Gammaproteobacteria</taxon>
        <taxon>Enterobacterales</taxon>
        <taxon>Pectobacteriaceae</taxon>
        <taxon>Pectobacterium</taxon>
    </lineage>
</organism>
<dbReference type="RefSeq" id="WP_039313253.1">
    <property type="nucleotide sequence ID" value="NZ_JQOD01000001.1"/>
</dbReference>
<dbReference type="EMBL" id="JQOD01000001">
    <property type="protein sequence ID" value="KGA36271.1"/>
    <property type="molecule type" value="Genomic_DNA"/>
</dbReference>
<feature type="coiled-coil region" evidence="1">
    <location>
        <begin position="231"/>
        <end position="258"/>
    </location>
</feature>
<dbReference type="Proteomes" id="UP000029435">
    <property type="component" value="Unassembled WGS sequence"/>
</dbReference>
<protein>
    <submittedName>
        <fullName evidence="3">Bacterial conjugation TrbI-like family protein</fullName>
    </submittedName>
</protein>
<dbReference type="OrthoDB" id="7061550at2"/>
<evidence type="ECO:0000313" key="3">
    <source>
        <dbReference type="EMBL" id="KGA36271.1"/>
    </source>
</evidence>
<feature type="region of interest" description="Disordered" evidence="2">
    <location>
        <begin position="352"/>
        <end position="376"/>
    </location>
</feature>
<evidence type="ECO:0000313" key="4">
    <source>
        <dbReference type="Proteomes" id="UP000029435"/>
    </source>
</evidence>
<gene>
    <name evidence="3" type="ORF">KU74_07340</name>
</gene>
<dbReference type="NCBIfam" id="TIGR03752">
    <property type="entry name" value="conj_TIGR03752"/>
    <property type="match status" value="1"/>
</dbReference>
<evidence type="ECO:0000256" key="1">
    <source>
        <dbReference type="SAM" id="Coils"/>
    </source>
</evidence>
<proteinExistence type="predicted"/>
<feature type="region of interest" description="Disordered" evidence="2">
    <location>
        <begin position="201"/>
        <end position="222"/>
    </location>
</feature>
<reference evidence="3 4" key="1">
    <citation type="submission" date="2014-08" db="EMBL/GenBank/DDBJ databases">
        <title>Genome sequences of NCPPB Pectobacterium isolates.</title>
        <authorList>
            <person name="Glover R.H."/>
            <person name="Sapp M."/>
            <person name="Elphinstone J."/>
        </authorList>
    </citation>
    <scope>NUCLEOTIDE SEQUENCE [LARGE SCALE GENOMIC DNA]</scope>
    <source>
        <strain evidence="3 4">LMG 21372</strain>
    </source>
</reference>
<dbReference type="InterPro" id="IPR021207">
    <property type="entry name" value="Integr_conj_element_PFL4705"/>
</dbReference>
<name>A0A0M2F7L6_9GAMM</name>